<dbReference type="InterPro" id="IPR001296">
    <property type="entry name" value="Glyco_trans_1"/>
</dbReference>
<evidence type="ECO:0000313" key="5">
    <source>
        <dbReference type="EMBL" id="TXS92668.1"/>
    </source>
</evidence>
<evidence type="ECO:0000256" key="2">
    <source>
        <dbReference type="SAM" id="MobiDB-lite"/>
    </source>
</evidence>
<comment type="caution">
    <text evidence="5">The sequence shown here is derived from an EMBL/GenBank/DDBJ whole genome shotgun (WGS) entry which is preliminary data.</text>
</comment>
<keyword evidence="6" id="KW-1185">Reference proteome</keyword>
<evidence type="ECO:0000256" key="1">
    <source>
        <dbReference type="ARBA" id="ARBA00022679"/>
    </source>
</evidence>
<dbReference type="Gene3D" id="3.40.50.2000">
    <property type="entry name" value="Glycogen Phosphorylase B"/>
    <property type="match status" value="2"/>
</dbReference>
<gene>
    <name evidence="5" type="ORF">FVW59_08445</name>
</gene>
<proteinExistence type="predicted"/>
<accession>A0A5C8ZW66</accession>
<name>A0A5C8ZW66_9GAMM</name>
<dbReference type="InterPro" id="IPR028098">
    <property type="entry name" value="Glyco_trans_4-like_N"/>
</dbReference>
<dbReference type="PANTHER" id="PTHR46401:SF2">
    <property type="entry name" value="GLYCOSYLTRANSFERASE WBBK-RELATED"/>
    <property type="match status" value="1"/>
</dbReference>
<evidence type="ECO:0000259" key="3">
    <source>
        <dbReference type="Pfam" id="PF00534"/>
    </source>
</evidence>
<dbReference type="PANTHER" id="PTHR46401">
    <property type="entry name" value="GLYCOSYLTRANSFERASE WBBK-RELATED"/>
    <property type="match status" value="1"/>
</dbReference>
<reference evidence="5 6" key="1">
    <citation type="submission" date="2019-08" db="EMBL/GenBank/DDBJ databases">
        <title>Parahaliea maris sp. nov., isolated from the surface seawater.</title>
        <authorList>
            <person name="Liu Y."/>
        </authorList>
    </citation>
    <scope>NUCLEOTIDE SEQUENCE [LARGE SCALE GENOMIC DNA]</scope>
    <source>
        <strain evidence="5 6">S2-26</strain>
    </source>
</reference>
<dbReference type="Pfam" id="PF13439">
    <property type="entry name" value="Glyco_transf_4"/>
    <property type="match status" value="1"/>
</dbReference>
<evidence type="ECO:0000259" key="4">
    <source>
        <dbReference type="Pfam" id="PF13439"/>
    </source>
</evidence>
<feature type="region of interest" description="Disordered" evidence="2">
    <location>
        <begin position="1"/>
        <end position="26"/>
    </location>
</feature>
<dbReference type="EMBL" id="VRYZ01000003">
    <property type="protein sequence ID" value="TXS92668.1"/>
    <property type="molecule type" value="Genomic_DNA"/>
</dbReference>
<organism evidence="5 6">
    <name type="scientific">Parahaliea aestuarii</name>
    <dbReference type="NCBI Taxonomy" id="1852021"/>
    <lineage>
        <taxon>Bacteria</taxon>
        <taxon>Pseudomonadati</taxon>
        <taxon>Pseudomonadota</taxon>
        <taxon>Gammaproteobacteria</taxon>
        <taxon>Cellvibrionales</taxon>
        <taxon>Halieaceae</taxon>
        <taxon>Parahaliea</taxon>
    </lineage>
</organism>
<feature type="compositionally biased region" description="Polar residues" evidence="2">
    <location>
        <begin position="1"/>
        <end position="12"/>
    </location>
</feature>
<dbReference type="GO" id="GO:0009103">
    <property type="term" value="P:lipopolysaccharide biosynthetic process"/>
    <property type="evidence" value="ECO:0007669"/>
    <property type="project" value="TreeGrafter"/>
</dbReference>
<feature type="domain" description="Glycosyl transferase family 1" evidence="3">
    <location>
        <begin position="268"/>
        <end position="414"/>
    </location>
</feature>
<protein>
    <submittedName>
        <fullName evidence="5">Glycosyltransferase family 4 protein</fullName>
    </submittedName>
</protein>
<dbReference type="OrthoDB" id="9801609at2"/>
<keyword evidence="1 5" id="KW-0808">Transferase</keyword>
<dbReference type="Pfam" id="PF00534">
    <property type="entry name" value="Glycos_transf_1"/>
    <property type="match status" value="1"/>
</dbReference>
<evidence type="ECO:0000313" key="6">
    <source>
        <dbReference type="Proteomes" id="UP000321933"/>
    </source>
</evidence>
<dbReference type="Proteomes" id="UP000321933">
    <property type="component" value="Unassembled WGS sequence"/>
</dbReference>
<dbReference type="SUPFAM" id="SSF53756">
    <property type="entry name" value="UDP-Glycosyltransferase/glycogen phosphorylase"/>
    <property type="match status" value="1"/>
</dbReference>
<feature type="domain" description="Glycosyltransferase subfamily 4-like N-terminal" evidence="4">
    <location>
        <begin position="48"/>
        <end position="248"/>
    </location>
</feature>
<sequence>MRQLDTISTTDAGSGGRDAESAPAEAARPAVRPLRIALLGYRSAPFGGGQGVYLKYLSKALVDAGHRVDVISGPPYPHLDPRVKLIQLPSLDLFENGLASLRPRHLNSMANIIEWTSKLTGGFAEPYTFGRRAVRYLRQHRGDYDLVHDNQSLSYGMLKLQAMGIPLVTTVHHPITSDLRIALGAAKTAWERTLIRRWHSFLHMQKKVVKQLHHVVTVSDCSRQDIARDFGLQPASIDLVYNGIDTDEFRPLPDIPRRPLRLMATASADAPLKGLRYLLRAYASLLTRYPRLELLLVGKPQPGGKTERLLHHLGIADKVQFVSGITTQQMVAYYAEATVAVVPSVYEGFGLPAGEAMACAVPVVSTDGGALPEVVGDAGVIVPAKNVEALAAGIAGLLEDPERRARLGAAGRQRILEKFSWEVCARDMSRYYQRVLDANS</sequence>
<dbReference type="GO" id="GO:0016757">
    <property type="term" value="F:glycosyltransferase activity"/>
    <property type="evidence" value="ECO:0007669"/>
    <property type="project" value="InterPro"/>
</dbReference>
<dbReference type="AlphaFoldDB" id="A0A5C8ZW66"/>
<dbReference type="CDD" id="cd03801">
    <property type="entry name" value="GT4_PimA-like"/>
    <property type="match status" value="1"/>
</dbReference>